<dbReference type="Pfam" id="PF07681">
    <property type="entry name" value="DoxX"/>
    <property type="match status" value="1"/>
</dbReference>
<evidence type="ECO:0000256" key="2">
    <source>
        <dbReference type="ARBA" id="ARBA00006679"/>
    </source>
</evidence>
<dbReference type="AlphaFoldDB" id="A0A561SVM1"/>
<feature type="transmembrane region" description="Helical" evidence="8">
    <location>
        <begin position="112"/>
        <end position="133"/>
    </location>
</feature>
<evidence type="ECO:0000313" key="9">
    <source>
        <dbReference type="EMBL" id="TWF78909.1"/>
    </source>
</evidence>
<feature type="transmembrane region" description="Helical" evidence="8">
    <location>
        <begin position="84"/>
        <end position="106"/>
    </location>
</feature>
<dbReference type="OrthoDB" id="346004at2"/>
<feature type="transmembrane region" description="Helical" evidence="8">
    <location>
        <begin position="176"/>
        <end position="196"/>
    </location>
</feature>
<accession>A0A561SVM1</accession>
<evidence type="ECO:0000256" key="3">
    <source>
        <dbReference type="ARBA" id="ARBA00022475"/>
    </source>
</evidence>
<keyword evidence="3" id="KW-1003">Cell membrane</keyword>
<dbReference type="PANTHER" id="PTHR33452">
    <property type="entry name" value="OXIDOREDUCTASE CATD-RELATED"/>
    <property type="match status" value="1"/>
</dbReference>
<feature type="transmembrane region" description="Helical" evidence="8">
    <location>
        <begin position="38"/>
        <end position="63"/>
    </location>
</feature>
<dbReference type="RefSeq" id="WP_147257839.1">
    <property type="nucleotide sequence ID" value="NZ_VIWU01000001.1"/>
</dbReference>
<dbReference type="EMBL" id="VIWU01000001">
    <property type="protein sequence ID" value="TWF78909.1"/>
    <property type="molecule type" value="Genomic_DNA"/>
</dbReference>
<reference evidence="9 10" key="1">
    <citation type="submission" date="2019-06" db="EMBL/GenBank/DDBJ databases">
        <title>Sequencing the genomes of 1000 actinobacteria strains.</title>
        <authorList>
            <person name="Klenk H.-P."/>
        </authorList>
    </citation>
    <scope>NUCLEOTIDE SEQUENCE [LARGE SCALE GENOMIC DNA]</scope>
    <source>
        <strain evidence="9 10">DSM 45671</strain>
    </source>
</reference>
<comment type="subcellular location">
    <subcellularLocation>
        <location evidence="1">Cell membrane</location>
        <topology evidence="1">Multi-pass membrane protein</topology>
    </subcellularLocation>
</comment>
<evidence type="ECO:0000256" key="1">
    <source>
        <dbReference type="ARBA" id="ARBA00004651"/>
    </source>
</evidence>
<sequence length="197" mass="19973">MSDQPTSILPGAGGFGSPEPAQTRPNRRPLAWNPGTDIGLLLLRFAVGGTFFAHGMQIVSGLWGGPGIDGFARTLEGFAYQQPVVLAWVAGLTAVVGGALVVLGFLTPLAATGLLALMINSVAVKFGNGFFIASPAGANAVELDVVLGLAAAGLALTGAGRIAVDKGRTWNLRPAPWGVLALVIGLAAGVLVLVLLR</sequence>
<dbReference type="Proteomes" id="UP000321261">
    <property type="component" value="Unassembled WGS sequence"/>
</dbReference>
<dbReference type="GO" id="GO:0005886">
    <property type="term" value="C:plasma membrane"/>
    <property type="evidence" value="ECO:0007669"/>
    <property type="project" value="UniProtKB-SubCell"/>
</dbReference>
<keyword evidence="5 8" id="KW-1133">Transmembrane helix</keyword>
<evidence type="ECO:0000256" key="4">
    <source>
        <dbReference type="ARBA" id="ARBA00022692"/>
    </source>
</evidence>
<feature type="region of interest" description="Disordered" evidence="7">
    <location>
        <begin position="1"/>
        <end position="29"/>
    </location>
</feature>
<proteinExistence type="inferred from homology"/>
<evidence type="ECO:0000256" key="8">
    <source>
        <dbReference type="SAM" id="Phobius"/>
    </source>
</evidence>
<dbReference type="InterPro" id="IPR032808">
    <property type="entry name" value="DoxX"/>
</dbReference>
<keyword evidence="6 8" id="KW-0472">Membrane</keyword>
<evidence type="ECO:0000256" key="7">
    <source>
        <dbReference type="SAM" id="MobiDB-lite"/>
    </source>
</evidence>
<evidence type="ECO:0000313" key="10">
    <source>
        <dbReference type="Proteomes" id="UP000321261"/>
    </source>
</evidence>
<evidence type="ECO:0000256" key="5">
    <source>
        <dbReference type="ARBA" id="ARBA00022989"/>
    </source>
</evidence>
<comment type="similarity">
    <text evidence="2">Belongs to the DoxX family.</text>
</comment>
<comment type="caution">
    <text evidence="9">The sequence shown here is derived from an EMBL/GenBank/DDBJ whole genome shotgun (WGS) entry which is preliminary data.</text>
</comment>
<feature type="transmembrane region" description="Helical" evidence="8">
    <location>
        <begin position="145"/>
        <end position="164"/>
    </location>
</feature>
<organism evidence="9 10">
    <name type="scientific">Pseudonocardia hierapolitana</name>
    <dbReference type="NCBI Taxonomy" id="1128676"/>
    <lineage>
        <taxon>Bacteria</taxon>
        <taxon>Bacillati</taxon>
        <taxon>Actinomycetota</taxon>
        <taxon>Actinomycetes</taxon>
        <taxon>Pseudonocardiales</taxon>
        <taxon>Pseudonocardiaceae</taxon>
        <taxon>Pseudonocardia</taxon>
    </lineage>
</organism>
<keyword evidence="10" id="KW-1185">Reference proteome</keyword>
<gene>
    <name evidence="9" type="ORF">FHX44_114833</name>
</gene>
<name>A0A561SVM1_9PSEU</name>
<dbReference type="PANTHER" id="PTHR33452:SF1">
    <property type="entry name" value="INNER MEMBRANE PROTEIN YPHA-RELATED"/>
    <property type="match status" value="1"/>
</dbReference>
<protein>
    <submittedName>
        <fullName evidence="9">Putative oxidoreductase</fullName>
    </submittedName>
</protein>
<keyword evidence="4 8" id="KW-0812">Transmembrane</keyword>
<dbReference type="InterPro" id="IPR051907">
    <property type="entry name" value="DoxX-like_oxidoreductase"/>
</dbReference>
<evidence type="ECO:0000256" key="6">
    <source>
        <dbReference type="ARBA" id="ARBA00023136"/>
    </source>
</evidence>